<evidence type="ECO:0000313" key="2">
    <source>
        <dbReference type="EMBL" id="SFC17390.1"/>
    </source>
</evidence>
<protein>
    <recommendedName>
        <fullName evidence="4">DUF2946 domain-containing protein</fullName>
    </recommendedName>
</protein>
<feature type="chain" id="PRO_5011458273" description="DUF2946 domain-containing protein" evidence="1">
    <location>
        <begin position="21"/>
        <end position="110"/>
    </location>
</feature>
<dbReference type="Proteomes" id="UP000198639">
    <property type="component" value="Unassembled WGS sequence"/>
</dbReference>
<accession>A0A1I1H8D0</accession>
<keyword evidence="1" id="KW-0732">Signal</keyword>
<evidence type="ECO:0000313" key="3">
    <source>
        <dbReference type="Proteomes" id="UP000198639"/>
    </source>
</evidence>
<name>A0A1I1H8D0_9BURK</name>
<evidence type="ECO:0008006" key="4">
    <source>
        <dbReference type="Google" id="ProtNLM"/>
    </source>
</evidence>
<sequence length="110" mass="12015">MKRLFILLLLVLMPLQLVWAATGACCSPDEGSTVQHVCHQWQQQCDDDDSGAADDDGGCDCCHHFSGSPLMAMAPAVSTPARLPQLRFIPPHYLSHIPDLVPPPDRPVRS</sequence>
<gene>
    <name evidence="2" type="ORF">SAMN05216204_104121</name>
</gene>
<dbReference type="RefSeq" id="WP_091872101.1">
    <property type="nucleotide sequence ID" value="NZ_FOLD01000004.1"/>
</dbReference>
<dbReference type="STRING" id="1164594.SAMN05216204_104121"/>
<dbReference type="EMBL" id="FOLD01000004">
    <property type="protein sequence ID" value="SFC17390.1"/>
    <property type="molecule type" value="Genomic_DNA"/>
</dbReference>
<evidence type="ECO:0000256" key="1">
    <source>
        <dbReference type="SAM" id="SignalP"/>
    </source>
</evidence>
<dbReference type="AlphaFoldDB" id="A0A1I1H8D0"/>
<proteinExistence type="predicted"/>
<reference evidence="3" key="1">
    <citation type="submission" date="2016-10" db="EMBL/GenBank/DDBJ databases">
        <authorList>
            <person name="Varghese N."/>
            <person name="Submissions S."/>
        </authorList>
    </citation>
    <scope>NUCLEOTIDE SEQUENCE [LARGE SCALE GENOMIC DNA]</scope>
    <source>
        <strain evidence="3">CGMCC 1.12041</strain>
    </source>
</reference>
<feature type="signal peptide" evidence="1">
    <location>
        <begin position="1"/>
        <end position="20"/>
    </location>
</feature>
<keyword evidence="3" id="KW-1185">Reference proteome</keyword>
<dbReference type="PROSITE" id="PS51257">
    <property type="entry name" value="PROKAR_LIPOPROTEIN"/>
    <property type="match status" value="1"/>
</dbReference>
<organism evidence="2 3">
    <name type="scientific">Massilia yuzhufengensis</name>
    <dbReference type="NCBI Taxonomy" id="1164594"/>
    <lineage>
        <taxon>Bacteria</taxon>
        <taxon>Pseudomonadati</taxon>
        <taxon>Pseudomonadota</taxon>
        <taxon>Betaproteobacteria</taxon>
        <taxon>Burkholderiales</taxon>
        <taxon>Oxalobacteraceae</taxon>
        <taxon>Telluria group</taxon>
        <taxon>Massilia</taxon>
    </lineage>
</organism>